<evidence type="ECO:0000313" key="2">
    <source>
        <dbReference type="Proteomes" id="UP001060215"/>
    </source>
</evidence>
<sequence>MADLRTYETIATKRVLIWKALDVVSARLYFKDEFALEDGDTFRTACPFSTLSENLVLQEKLSQYLDVVELHLCSGSMHLLGASVCLLRESVLCYGLHNDLVLLCYKCSVLGCSVLGYSEPCVESMKDGCCYVSILWSCFLVCYGNWSVMEIYFGRSAVLLQ</sequence>
<organism evidence="1 2">
    <name type="scientific">Camellia lanceoleosa</name>
    <dbReference type="NCBI Taxonomy" id="1840588"/>
    <lineage>
        <taxon>Eukaryota</taxon>
        <taxon>Viridiplantae</taxon>
        <taxon>Streptophyta</taxon>
        <taxon>Embryophyta</taxon>
        <taxon>Tracheophyta</taxon>
        <taxon>Spermatophyta</taxon>
        <taxon>Magnoliopsida</taxon>
        <taxon>eudicotyledons</taxon>
        <taxon>Gunneridae</taxon>
        <taxon>Pentapetalae</taxon>
        <taxon>asterids</taxon>
        <taxon>Ericales</taxon>
        <taxon>Theaceae</taxon>
        <taxon>Camellia</taxon>
    </lineage>
</organism>
<protein>
    <submittedName>
        <fullName evidence="1">Uncharacterized protein</fullName>
    </submittedName>
</protein>
<reference evidence="1 2" key="1">
    <citation type="journal article" date="2022" name="Plant J.">
        <title>Chromosome-level genome of Camellia lanceoleosa provides a valuable resource for understanding genome evolution and self-incompatibility.</title>
        <authorList>
            <person name="Gong W."/>
            <person name="Xiao S."/>
            <person name="Wang L."/>
            <person name="Liao Z."/>
            <person name="Chang Y."/>
            <person name="Mo W."/>
            <person name="Hu G."/>
            <person name="Li W."/>
            <person name="Zhao G."/>
            <person name="Zhu H."/>
            <person name="Hu X."/>
            <person name="Ji K."/>
            <person name="Xiang X."/>
            <person name="Song Q."/>
            <person name="Yuan D."/>
            <person name="Jin S."/>
            <person name="Zhang L."/>
        </authorList>
    </citation>
    <scope>NUCLEOTIDE SEQUENCE [LARGE SCALE GENOMIC DNA]</scope>
    <source>
        <strain evidence="1">SQ_2022a</strain>
    </source>
</reference>
<proteinExistence type="predicted"/>
<accession>A0ACC0GFD4</accession>
<dbReference type="Proteomes" id="UP001060215">
    <property type="component" value="Chromosome 8"/>
</dbReference>
<dbReference type="EMBL" id="CM045765">
    <property type="protein sequence ID" value="KAI7999765.1"/>
    <property type="molecule type" value="Genomic_DNA"/>
</dbReference>
<comment type="caution">
    <text evidence="1">The sequence shown here is derived from an EMBL/GenBank/DDBJ whole genome shotgun (WGS) entry which is preliminary data.</text>
</comment>
<keyword evidence="2" id="KW-1185">Reference proteome</keyword>
<evidence type="ECO:0000313" key="1">
    <source>
        <dbReference type="EMBL" id="KAI7999765.1"/>
    </source>
</evidence>
<name>A0ACC0GFD4_9ERIC</name>
<gene>
    <name evidence="1" type="ORF">LOK49_LG09G00806</name>
</gene>